<dbReference type="OrthoDB" id="10305724at2759"/>
<evidence type="ECO:0000259" key="1">
    <source>
        <dbReference type="Pfam" id="PF12937"/>
    </source>
</evidence>
<proteinExistence type="predicted"/>
<dbReference type="Gene3D" id="1.20.1280.50">
    <property type="match status" value="1"/>
</dbReference>
<reference evidence="2" key="1">
    <citation type="journal article" date="2022" name="Proc. Natl. Acad. Sci. U.S.A.">
        <title>Life cycle and functional genomics of the unicellular red alga Galdieria for elucidating algal and plant evolution and industrial use.</title>
        <authorList>
            <person name="Hirooka S."/>
            <person name="Itabashi T."/>
            <person name="Ichinose T.M."/>
            <person name="Onuma R."/>
            <person name="Fujiwara T."/>
            <person name="Yamashita S."/>
            <person name="Jong L.W."/>
            <person name="Tomita R."/>
            <person name="Iwane A.H."/>
            <person name="Miyagishima S.Y."/>
        </authorList>
    </citation>
    <scope>NUCLEOTIDE SEQUENCE</scope>
    <source>
        <strain evidence="2">NBRC 102759</strain>
    </source>
</reference>
<name>A0A9C7PTM8_9RHOD</name>
<feature type="domain" description="F-box" evidence="1">
    <location>
        <begin position="29"/>
        <end position="74"/>
    </location>
</feature>
<dbReference type="Pfam" id="PF12937">
    <property type="entry name" value="F-box-like"/>
    <property type="match status" value="1"/>
</dbReference>
<accession>A0A9C7PTM8</accession>
<dbReference type="AlphaFoldDB" id="A0A9C7PTM8"/>
<dbReference type="InterPro" id="IPR001810">
    <property type="entry name" value="F-box_dom"/>
</dbReference>
<dbReference type="SUPFAM" id="SSF81383">
    <property type="entry name" value="F-box domain"/>
    <property type="match status" value="1"/>
</dbReference>
<gene>
    <name evidence="2" type="ORF">GpartN1_g2042.t1</name>
</gene>
<evidence type="ECO:0000313" key="3">
    <source>
        <dbReference type="Proteomes" id="UP001061958"/>
    </source>
</evidence>
<protein>
    <recommendedName>
        <fullName evidence="1">F-box domain-containing protein</fullName>
    </recommendedName>
</protein>
<dbReference type="EMBL" id="BQMJ01000014">
    <property type="protein sequence ID" value="GJQ10251.1"/>
    <property type="molecule type" value="Genomic_DNA"/>
</dbReference>
<keyword evidence="3" id="KW-1185">Reference proteome</keyword>
<sequence length="144" mass="17104">MRWCKDDPSSWPLVQPQEDDYDTFYPSLLSLPLDTLLRICSYLPGYELAKLQIAVSSKAFVQATSDAHLWRTAFYRDFGRKVPPEIYIHQGNIDWKYAYATRFVKNRTNQKVLRENFIREGNIWRFPRTLEERQRLASKSEIPL</sequence>
<reference evidence="2" key="2">
    <citation type="submission" date="2022-01" db="EMBL/GenBank/DDBJ databases">
        <authorList>
            <person name="Hirooka S."/>
            <person name="Miyagishima S.Y."/>
        </authorList>
    </citation>
    <scope>NUCLEOTIDE SEQUENCE</scope>
    <source>
        <strain evidence="2">NBRC 102759</strain>
    </source>
</reference>
<organism evidence="2 3">
    <name type="scientific">Galdieria partita</name>
    <dbReference type="NCBI Taxonomy" id="83374"/>
    <lineage>
        <taxon>Eukaryota</taxon>
        <taxon>Rhodophyta</taxon>
        <taxon>Bangiophyceae</taxon>
        <taxon>Galdieriales</taxon>
        <taxon>Galdieriaceae</taxon>
        <taxon>Galdieria</taxon>
    </lineage>
</organism>
<dbReference type="Proteomes" id="UP001061958">
    <property type="component" value="Unassembled WGS sequence"/>
</dbReference>
<comment type="caution">
    <text evidence="2">The sequence shown here is derived from an EMBL/GenBank/DDBJ whole genome shotgun (WGS) entry which is preliminary data.</text>
</comment>
<evidence type="ECO:0000313" key="2">
    <source>
        <dbReference type="EMBL" id="GJQ10251.1"/>
    </source>
</evidence>
<dbReference type="InterPro" id="IPR036047">
    <property type="entry name" value="F-box-like_dom_sf"/>
</dbReference>